<dbReference type="Proteomes" id="UP000886998">
    <property type="component" value="Unassembled WGS sequence"/>
</dbReference>
<gene>
    <name evidence="1" type="ORF">TNIN_413011</name>
</gene>
<reference evidence="1" key="1">
    <citation type="submission" date="2020-08" db="EMBL/GenBank/DDBJ databases">
        <title>Multicomponent nature underlies the extraordinary mechanical properties of spider dragline silk.</title>
        <authorList>
            <person name="Kono N."/>
            <person name="Nakamura H."/>
            <person name="Mori M."/>
            <person name="Yoshida Y."/>
            <person name="Ohtoshi R."/>
            <person name="Malay A.D."/>
            <person name="Moran D.A.P."/>
            <person name="Tomita M."/>
            <person name="Numata K."/>
            <person name="Arakawa K."/>
        </authorList>
    </citation>
    <scope>NUCLEOTIDE SEQUENCE</scope>
</reference>
<dbReference type="EMBL" id="BMAV01020886">
    <property type="protein sequence ID" value="GFY74683.1"/>
    <property type="molecule type" value="Genomic_DNA"/>
</dbReference>
<accession>A0A8X6YPN5</accession>
<organism evidence="1 2">
    <name type="scientific">Trichonephila inaurata madagascariensis</name>
    <dbReference type="NCBI Taxonomy" id="2747483"/>
    <lineage>
        <taxon>Eukaryota</taxon>
        <taxon>Metazoa</taxon>
        <taxon>Ecdysozoa</taxon>
        <taxon>Arthropoda</taxon>
        <taxon>Chelicerata</taxon>
        <taxon>Arachnida</taxon>
        <taxon>Araneae</taxon>
        <taxon>Araneomorphae</taxon>
        <taxon>Entelegynae</taxon>
        <taxon>Araneoidea</taxon>
        <taxon>Nephilidae</taxon>
        <taxon>Trichonephila</taxon>
        <taxon>Trichonephila inaurata</taxon>
    </lineage>
</organism>
<proteinExistence type="predicted"/>
<keyword evidence="2" id="KW-1185">Reference proteome</keyword>
<comment type="caution">
    <text evidence="1">The sequence shown here is derived from an EMBL/GenBank/DDBJ whole genome shotgun (WGS) entry which is preliminary data.</text>
</comment>
<dbReference type="AlphaFoldDB" id="A0A8X6YPN5"/>
<sequence length="90" mass="10415">MSGRKKKKELKLGFNFAAEILQYLVFPREKMRGCVGYRDSDDGCHGNNYGLIFSRISDSLRCQEFRNQNFVSGGINFEKECHFYLCTFPG</sequence>
<evidence type="ECO:0000313" key="1">
    <source>
        <dbReference type="EMBL" id="GFY74683.1"/>
    </source>
</evidence>
<evidence type="ECO:0000313" key="2">
    <source>
        <dbReference type="Proteomes" id="UP000886998"/>
    </source>
</evidence>
<name>A0A8X6YPN5_9ARAC</name>
<protein>
    <submittedName>
        <fullName evidence="1">Uncharacterized protein</fullName>
    </submittedName>
</protein>